<organism evidence="4 5">
    <name type="scientific">Cohnella zeiphila</name>
    <dbReference type="NCBI Taxonomy" id="2761120"/>
    <lineage>
        <taxon>Bacteria</taxon>
        <taxon>Bacillati</taxon>
        <taxon>Bacillota</taxon>
        <taxon>Bacilli</taxon>
        <taxon>Bacillales</taxon>
        <taxon>Paenibacillaceae</taxon>
        <taxon>Cohnella</taxon>
    </lineage>
</organism>
<feature type="DNA-binding region" description="H-T-H motif" evidence="2">
    <location>
        <begin position="24"/>
        <end position="43"/>
    </location>
</feature>
<evidence type="ECO:0000259" key="3">
    <source>
        <dbReference type="PROSITE" id="PS50977"/>
    </source>
</evidence>
<keyword evidence="5" id="KW-1185">Reference proteome</keyword>
<dbReference type="SUPFAM" id="SSF46689">
    <property type="entry name" value="Homeodomain-like"/>
    <property type="match status" value="1"/>
</dbReference>
<evidence type="ECO:0000256" key="2">
    <source>
        <dbReference type="PROSITE-ProRule" id="PRU00335"/>
    </source>
</evidence>
<evidence type="ECO:0000256" key="1">
    <source>
        <dbReference type="ARBA" id="ARBA00023125"/>
    </source>
</evidence>
<evidence type="ECO:0000313" key="5">
    <source>
        <dbReference type="Proteomes" id="UP000564644"/>
    </source>
</evidence>
<reference evidence="4 5" key="1">
    <citation type="submission" date="2020-08" db="EMBL/GenBank/DDBJ databases">
        <title>Cohnella phylogeny.</title>
        <authorList>
            <person name="Dunlap C."/>
        </authorList>
    </citation>
    <scope>NUCLEOTIDE SEQUENCE [LARGE SCALE GENOMIC DNA]</scope>
    <source>
        <strain evidence="4 5">CBP 2801</strain>
    </source>
</reference>
<accession>A0A7X0SNN3</accession>
<dbReference type="EMBL" id="JACJVO010000025">
    <property type="protein sequence ID" value="MBB6733337.1"/>
    <property type="molecule type" value="Genomic_DNA"/>
</dbReference>
<sequence>MKTKRAIHKAFLELYGEKDFEHITINDIADRAEVNRGTVYHHYLDKFDLLDQIIHGHLSKLAEYCTLHEGESEQTLPAGELKPVFDYFEANYPFFSTLLANRSSSMFRERLTEFVSAQLRKKLAAGDRPSDIDQELNAQFMASSFVGIVEWWIQRRMPRPPQYMAEQVSRLLAKNT</sequence>
<keyword evidence="1 2" id="KW-0238">DNA-binding</keyword>
<dbReference type="PANTHER" id="PTHR43479:SF7">
    <property type="entry name" value="TETR-FAMILY TRANSCRIPTIONAL REGULATOR"/>
    <property type="match status" value="1"/>
</dbReference>
<dbReference type="InterPro" id="IPR050624">
    <property type="entry name" value="HTH-type_Tx_Regulator"/>
</dbReference>
<dbReference type="SUPFAM" id="SSF48498">
    <property type="entry name" value="Tetracyclin repressor-like, C-terminal domain"/>
    <property type="match status" value="1"/>
</dbReference>
<gene>
    <name evidence="4" type="ORF">H7C18_20650</name>
</gene>
<dbReference type="GO" id="GO:0003677">
    <property type="term" value="F:DNA binding"/>
    <property type="evidence" value="ECO:0007669"/>
    <property type="project" value="UniProtKB-UniRule"/>
</dbReference>
<dbReference type="PANTHER" id="PTHR43479">
    <property type="entry name" value="ACREF/ENVCD OPERON REPRESSOR-RELATED"/>
    <property type="match status" value="1"/>
</dbReference>
<dbReference type="InterPro" id="IPR009057">
    <property type="entry name" value="Homeodomain-like_sf"/>
</dbReference>
<dbReference type="PROSITE" id="PS50977">
    <property type="entry name" value="HTH_TETR_2"/>
    <property type="match status" value="1"/>
</dbReference>
<dbReference type="AlphaFoldDB" id="A0A7X0SNN3"/>
<comment type="caution">
    <text evidence="4">The sequence shown here is derived from an EMBL/GenBank/DDBJ whole genome shotgun (WGS) entry which is preliminary data.</text>
</comment>
<dbReference type="InterPro" id="IPR036271">
    <property type="entry name" value="Tet_transcr_reg_TetR-rel_C_sf"/>
</dbReference>
<dbReference type="Pfam" id="PF00440">
    <property type="entry name" value="TetR_N"/>
    <property type="match status" value="1"/>
</dbReference>
<feature type="domain" description="HTH tetR-type" evidence="3">
    <location>
        <begin position="1"/>
        <end position="61"/>
    </location>
</feature>
<dbReference type="Pfam" id="PF14278">
    <property type="entry name" value="TetR_C_8"/>
    <property type="match status" value="1"/>
</dbReference>
<dbReference type="Gene3D" id="1.10.357.10">
    <property type="entry name" value="Tetracycline Repressor, domain 2"/>
    <property type="match status" value="1"/>
</dbReference>
<dbReference type="InterPro" id="IPR001647">
    <property type="entry name" value="HTH_TetR"/>
</dbReference>
<name>A0A7X0SNN3_9BACL</name>
<proteinExistence type="predicted"/>
<protein>
    <submittedName>
        <fullName evidence="4">TetR/AcrR family transcriptional regulator</fullName>
    </submittedName>
</protein>
<dbReference type="Proteomes" id="UP000564644">
    <property type="component" value="Unassembled WGS sequence"/>
</dbReference>
<evidence type="ECO:0000313" key="4">
    <source>
        <dbReference type="EMBL" id="MBB6733337.1"/>
    </source>
</evidence>
<dbReference type="InterPro" id="IPR039532">
    <property type="entry name" value="TetR_C_Firmicutes"/>
</dbReference>